<organism evidence="3 4">
    <name type="scientific">Carpinus fangiana</name>
    <dbReference type="NCBI Taxonomy" id="176857"/>
    <lineage>
        <taxon>Eukaryota</taxon>
        <taxon>Viridiplantae</taxon>
        <taxon>Streptophyta</taxon>
        <taxon>Embryophyta</taxon>
        <taxon>Tracheophyta</taxon>
        <taxon>Spermatophyta</taxon>
        <taxon>Magnoliopsida</taxon>
        <taxon>eudicotyledons</taxon>
        <taxon>Gunneridae</taxon>
        <taxon>Pentapetalae</taxon>
        <taxon>rosids</taxon>
        <taxon>fabids</taxon>
        <taxon>Fagales</taxon>
        <taxon>Betulaceae</taxon>
        <taxon>Carpinus</taxon>
    </lineage>
</organism>
<feature type="region of interest" description="Disordered" evidence="1">
    <location>
        <begin position="134"/>
        <end position="165"/>
    </location>
</feature>
<evidence type="ECO:0000313" key="3">
    <source>
        <dbReference type="EMBL" id="KAE8021963.1"/>
    </source>
</evidence>
<protein>
    <submittedName>
        <fullName evidence="3">Uncharacterized protein</fullName>
    </submittedName>
</protein>
<reference evidence="3 4" key="1">
    <citation type="submission" date="2019-06" db="EMBL/GenBank/DDBJ databases">
        <title>A chromosomal-level reference genome of Carpinus fangiana (Coryloideae, Betulaceae).</title>
        <authorList>
            <person name="Yang X."/>
            <person name="Wang Z."/>
            <person name="Zhang L."/>
            <person name="Hao G."/>
            <person name="Liu J."/>
            <person name="Yang Y."/>
        </authorList>
    </citation>
    <scope>NUCLEOTIDE SEQUENCE [LARGE SCALE GENOMIC DNA]</scope>
    <source>
        <strain evidence="3">Cfa_2016G</strain>
        <tissue evidence="3">Leaf</tissue>
    </source>
</reference>
<evidence type="ECO:0000256" key="2">
    <source>
        <dbReference type="SAM" id="Phobius"/>
    </source>
</evidence>
<gene>
    <name evidence="3" type="ORF">FH972_007806</name>
</gene>
<keyword evidence="2" id="KW-0812">Transmembrane</keyword>
<keyword evidence="2" id="KW-0472">Membrane</keyword>
<keyword evidence="4" id="KW-1185">Reference proteome</keyword>
<dbReference type="InterPro" id="IPR044792">
    <property type="entry name" value="TAR1"/>
</dbReference>
<dbReference type="OrthoDB" id="1686935at2759"/>
<dbReference type="PANTHER" id="PTHR47188">
    <property type="entry name" value="PROTEIN TAR1"/>
    <property type="match status" value="1"/>
</dbReference>
<feature type="compositionally biased region" description="Polar residues" evidence="1">
    <location>
        <begin position="135"/>
        <end position="148"/>
    </location>
</feature>
<keyword evidence="2" id="KW-1133">Transmembrane helix</keyword>
<evidence type="ECO:0000256" key="1">
    <source>
        <dbReference type="SAM" id="MobiDB-lite"/>
    </source>
</evidence>
<dbReference type="GO" id="GO:0043457">
    <property type="term" value="P:regulation of cellular respiration"/>
    <property type="evidence" value="ECO:0007669"/>
    <property type="project" value="InterPro"/>
</dbReference>
<dbReference type="AlphaFoldDB" id="A0A5N6QWM5"/>
<name>A0A5N6QWM5_9ROSI</name>
<sequence length="402" mass="43241">MCKCRSHGTFPLFGLQSSHLNICYYHQDLHRRPLRPGSRPRFCSDRRALLLIGAWHLPRRPGIGRALQRHPFSGLVDSADERFARQYRCGPPPEFPLASPHSGIVHHLSGPDKYAHTRTLLRRSRLLGPCFKTGQMGSPQADARSTQMPKHAETARSAHHDHSNDVSMGITTARAWAVAAIRIGPRPESIGRPACHGTHQGKPWHSPRQPMACHGTYPRRAVAPTMASCGMGVWGHTFKAGPLTSVCSATNLTSAMHAHRQGHGVYAGIAMGMLWASWGHAGYVPRACCGLASCANSLSRPCGKHIKASHGGLGATGCMQALLWACCGLLGGTLAMCHVHVVGLQAVPTACHGHAASTSRQAMAALGWACSGLVVACHCASTLFIKPTLPFHRLKMKSGSKR</sequence>
<accession>A0A5N6QWM5</accession>
<dbReference type="EMBL" id="CM017323">
    <property type="protein sequence ID" value="KAE8021963.1"/>
    <property type="molecule type" value="Genomic_DNA"/>
</dbReference>
<dbReference type="PANTHER" id="PTHR47188:SF1">
    <property type="entry name" value="PROTEIN TAR1"/>
    <property type="match status" value="1"/>
</dbReference>
<feature type="compositionally biased region" description="Basic and acidic residues" evidence="1">
    <location>
        <begin position="150"/>
        <end position="164"/>
    </location>
</feature>
<dbReference type="Proteomes" id="UP000327013">
    <property type="component" value="Chromosome 3"/>
</dbReference>
<evidence type="ECO:0000313" key="4">
    <source>
        <dbReference type="Proteomes" id="UP000327013"/>
    </source>
</evidence>
<feature type="transmembrane region" description="Helical" evidence="2">
    <location>
        <begin position="365"/>
        <end position="385"/>
    </location>
</feature>
<proteinExistence type="predicted"/>